<dbReference type="GO" id="GO:0046933">
    <property type="term" value="F:proton-transporting ATP synthase activity, rotational mechanism"/>
    <property type="evidence" value="ECO:0007669"/>
    <property type="project" value="TreeGrafter"/>
</dbReference>
<keyword evidence="5 12" id="KW-0812">Transmembrane</keyword>
<evidence type="ECO:0000256" key="7">
    <source>
        <dbReference type="ARBA" id="ARBA00022989"/>
    </source>
</evidence>
<evidence type="ECO:0000256" key="12">
    <source>
        <dbReference type="SAM" id="Phobius"/>
    </source>
</evidence>
<keyword evidence="9 12" id="KW-0472">Membrane</keyword>
<dbReference type="AlphaFoldDB" id="A0A976RV21"/>
<comment type="subcellular location">
    <subcellularLocation>
        <location evidence="1">Membrane</location>
        <topology evidence="1">Multi-pass membrane protein</topology>
    </subcellularLocation>
    <subcellularLocation>
        <location evidence="11">Mitochondrion inner membrane</location>
        <topology evidence="11">Multi-pass membrane protein</topology>
    </subcellularLocation>
</comment>
<keyword evidence="7 12" id="KW-1133">Transmembrane helix</keyword>
<keyword evidence="13" id="KW-0496">Mitochondrion</keyword>
<dbReference type="GO" id="GO:0045259">
    <property type="term" value="C:proton-transporting ATP synthase complex"/>
    <property type="evidence" value="ECO:0007669"/>
    <property type="project" value="UniProtKB-KW"/>
</dbReference>
<keyword evidence="3" id="KW-0813">Transport</keyword>
<dbReference type="Gene3D" id="1.20.120.220">
    <property type="entry name" value="ATP synthase, F0 complex, subunit A"/>
    <property type="match status" value="1"/>
</dbReference>
<comment type="similarity">
    <text evidence="2">Belongs to the ATPase A chain family.</text>
</comment>
<dbReference type="InterPro" id="IPR035908">
    <property type="entry name" value="F0_ATP_A_sf"/>
</dbReference>
<evidence type="ECO:0000256" key="1">
    <source>
        <dbReference type="ARBA" id="ARBA00004141"/>
    </source>
</evidence>
<keyword evidence="6" id="KW-0375">Hydrogen ion transport</keyword>
<feature type="transmembrane region" description="Helical" evidence="12">
    <location>
        <begin position="110"/>
        <end position="131"/>
    </location>
</feature>
<proteinExistence type="inferred from homology"/>
<dbReference type="EMBL" id="ON312495">
    <property type="protein sequence ID" value="URP31065.1"/>
    <property type="molecule type" value="Genomic_DNA"/>
</dbReference>
<evidence type="ECO:0000256" key="5">
    <source>
        <dbReference type="ARBA" id="ARBA00022692"/>
    </source>
</evidence>
<feature type="transmembrane region" description="Helical" evidence="12">
    <location>
        <begin position="138"/>
        <end position="156"/>
    </location>
</feature>
<dbReference type="SUPFAM" id="SSF81336">
    <property type="entry name" value="F1F0 ATP synthase subunit A"/>
    <property type="match status" value="1"/>
</dbReference>
<accession>A0A976RV21</accession>
<evidence type="ECO:0000256" key="6">
    <source>
        <dbReference type="ARBA" id="ARBA00022781"/>
    </source>
</evidence>
<reference evidence="13" key="1">
    <citation type="submission" date="2022-04" db="EMBL/GenBank/DDBJ databases">
        <authorList>
            <person name="Chae J.Y."/>
            <person name="Kim M.-S."/>
        </authorList>
    </citation>
    <scope>NUCLEOTIDE SEQUENCE</scope>
</reference>
<feature type="transmembrane region" description="Helical" evidence="12">
    <location>
        <begin position="200"/>
        <end position="223"/>
    </location>
</feature>
<dbReference type="GO" id="GO:0005743">
    <property type="term" value="C:mitochondrial inner membrane"/>
    <property type="evidence" value="ECO:0007669"/>
    <property type="project" value="UniProtKB-SubCell"/>
</dbReference>
<dbReference type="CDD" id="cd00310">
    <property type="entry name" value="ATP-synt_Fo_a_6"/>
    <property type="match status" value="1"/>
</dbReference>
<keyword evidence="8" id="KW-0406">Ion transport</keyword>
<name>A0A976RV21_9ANNE</name>
<dbReference type="PRINTS" id="PR00123">
    <property type="entry name" value="ATPASEA"/>
</dbReference>
<protein>
    <recommendedName>
        <fullName evidence="11">ATP synthase subunit a</fullName>
    </recommendedName>
</protein>
<dbReference type="PROSITE" id="PS00449">
    <property type="entry name" value="ATPASE_A"/>
    <property type="match status" value="1"/>
</dbReference>
<sequence>MMSSTFTTFDMMMMNHSQPGFSYIYGLLPAFMYLQLYWINMPSRQSITSSIMSVTSTLINSTNNIFIKGAMFILTPTFFSIIILNLYGAAPYTITLTSHLMMTLSTGGPVWFTLLIISMFISLKVMTAHLLPENTPTFIASFLSLVETLSSYIRPITLSFRLSANISAGHVILGMMTSGATFATFASATFMAFPVAMSSAYTMFELAICLVQAFVFTLLASMYSNDYLALKKTYDIKST</sequence>
<evidence type="ECO:0000256" key="2">
    <source>
        <dbReference type="ARBA" id="ARBA00006810"/>
    </source>
</evidence>
<dbReference type="PANTHER" id="PTHR11410">
    <property type="entry name" value="ATP SYNTHASE SUBUNIT A"/>
    <property type="match status" value="1"/>
</dbReference>
<evidence type="ECO:0000256" key="4">
    <source>
        <dbReference type="ARBA" id="ARBA00022547"/>
    </source>
</evidence>
<organism evidence="13">
    <name type="scientific">Syllis sp. JYC-2022</name>
    <dbReference type="NCBI Taxonomy" id="2928755"/>
    <lineage>
        <taxon>Eukaryota</taxon>
        <taxon>Metazoa</taxon>
        <taxon>Spiralia</taxon>
        <taxon>Lophotrochozoa</taxon>
        <taxon>Annelida</taxon>
        <taxon>Polychaeta</taxon>
        <taxon>Errantia</taxon>
        <taxon>Phyllodocida</taxon>
        <taxon>Syllidae</taxon>
        <taxon>Syllis</taxon>
    </lineage>
</organism>
<evidence type="ECO:0000313" key="13">
    <source>
        <dbReference type="EMBL" id="URP31065.1"/>
    </source>
</evidence>
<dbReference type="PANTHER" id="PTHR11410:SF0">
    <property type="entry name" value="ATP SYNTHASE SUBUNIT A"/>
    <property type="match status" value="1"/>
</dbReference>
<keyword evidence="10" id="KW-0066">ATP synthesis</keyword>
<evidence type="ECO:0000256" key="3">
    <source>
        <dbReference type="ARBA" id="ARBA00022448"/>
    </source>
</evidence>
<evidence type="ECO:0000256" key="8">
    <source>
        <dbReference type="ARBA" id="ARBA00023065"/>
    </source>
</evidence>
<dbReference type="InterPro" id="IPR045083">
    <property type="entry name" value="ATP_synth_F0_asu_bact/mt"/>
</dbReference>
<dbReference type="InterPro" id="IPR000568">
    <property type="entry name" value="ATP_synth_F0_asu"/>
</dbReference>
<gene>
    <name evidence="13" type="primary">atp6</name>
</gene>
<evidence type="ECO:0000256" key="10">
    <source>
        <dbReference type="ARBA" id="ARBA00023310"/>
    </source>
</evidence>
<dbReference type="NCBIfam" id="TIGR01131">
    <property type="entry name" value="ATP_synt_6_or_A"/>
    <property type="match status" value="1"/>
</dbReference>
<evidence type="ECO:0000256" key="9">
    <source>
        <dbReference type="ARBA" id="ARBA00023136"/>
    </source>
</evidence>
<dbReference type="InterPro" id="IPR023011">
    <property type="entry name" value="ATP_synth_F0_asu_AS"/>
</dbReference>
<feature type="transmembrane region" description="Helical" evidence="12">
    <location>
        <begin position="70"/>
        <end position="90"/>
    </location>
</feature>
<evidence type="ECO:0000256" key="11">
    <source>
        <dbReference type="RuleBase" id="RU004450"/>
    </source>
</evidence>
<dbReference type="Pfam" id="PF00119">
    <property type="entry name" value="ATP-synt_A"/>
    <property type="match status" value="1"/>
</dbReference>
<feature type="transmembrane region" description="Helical" evidence="12">
    <location>
        <begin position="168"/>
        <end position="193"/>
    </location>
</feature>
<geneLocation type="mitochondrion" evidence="13"/>
<feature type="transmembrane region" description="Helical" evidence="12">
    <location>
        <begin position="20"/>
        <end position="39"/>
    </location>
</feature>
<keyword evidence="4" id="KW-0138">CF(0)</keyword>